<evidence type="ECO:0000313" key="3">
    <source>
        <dbReference type="Proteomes" id="UP000185499"/>
    </source>
</evidence>
<feature type="transmembrane region" description="Helical" evidence="1">
    <location>
        <begin position="20"/>
        <end position="39"/>
    </location>
</feature>
<dbReference type="KEGG" id="lah:LA20533_08315"/>
<proteinExistence type="predicted"/>
<keyword evidence="1" id="KW-1133">Transmembrane helix</keyword>
<evidence type="ECO:0008006" key="4">
    <source>
        <dbReference type="Google" id="ProtNLM"/>
    </source>
</evidence>
<evidence type="ECO:0000313" key="2">
    <source>
        <dbReference type="EMBL" id="APT19248.1"/>
    </source>
</evidence>
<keyword evidence="1" id="KW-0472">Membrane</keyword>
<name>A0A1L6XE52_9LACO</name>
<keyword evidence="1" id="KW-0812">Transmembrane</keyword>
<dbReference type="Pfam" id="PF02588">
    <property type="entry name" value="YitT_membrane"/>
    <property type="match status" value="1"/>
</dbReference>
<protein>
    <recommendedName>
        <fullName evidence="4">YitT family protein</fullName>
    </recommendedName>
</protein>
<feature type="transmembrane region" description="Helical" evidence="1">
    <location>
        <begin position="59"/>
        <end position="81"/>
    </location>
</feature>
<organism evidence="2 3">
    <name type="scientific">Amylolactobacillus amylophilus DSM 20533 = JCM 1125</name>
    <dbReference type="NCBI Taxonomy" id="1423721"/>
    <lineage>
        <taxon>Bacteria</taxon>
        <taxon>Bacillati</taxon>
        <taxon>Bacillota</taxon>
        <taxon>Bacilli</taxon>
        <taxon>Lactobacillales</taxon>
        <taxon>Lactobacillaceae</taxon>
        <taxon>Amylolactobacillus</taxon>
    </lineage>
</organism>
<dbReference type="AlphaFoldDB" id="A0A1L6XE52"/>
<sequence length="116" mass="13279">MDHLTQMSRQHNLISKVTAAFFYSIAVAIALNFFWHPGGIYASGVTGFAQVVQTLTERYFPFVLSTSIMYFVLNIPLFFALSSNAIEHCWIVSQANDLSRINLKNFIGYMGLRYKW</sequence>
<keyword evidence="3" id="KW-1185">Reference proteome</keyword>
<accession>A0A1L6XE52</accession>
<dbReference type="EMBL" id="CP018888">
    <property type="protein sequence ID" value="APT19248.1"/>
    <property type="molecule type" value="Genomic_DNA"/>
</dbReference>
<dbReference type="InterPro" id="IPR003740">
    <property type="entry name" value="YitT"/>
</dbReference>
<dbReference type="Proteomes" id="UP000185499">
    <property type="component" value="Chromosome"/>
</dbReference>
<reference evidence="2 3" key="1">
    <citation type="submission" date="2016-12" db="EMBL/GenBank/DDBJ databases">
        <title>The whole genome sequencing and assembly of Lactobacillus amylophilus DSM 20533T strain.</title>
        <authorList>
            <person name="Lee Y.-J."/>
            <person name="Yi H."/>
            <person name="Bahn Y.-S."/>
            <person name="Kim J.F."/>
            <person name="Lee D.-W."/>
        </authorList>
    </citation>
    <scope>NUCLEOTIDE SEQUENCE [LARGE SCALE GENOMIC DNA]</scope>
    <source>
        <strain evidence="2 3">DSM 20533</strain>
    </source>
</reference>
<gene>
    <name evidence="2" type="ORF">LA20533_08315</name>
</gene>
<evidence type="ECO:0000256" key="1">
    <source>
        <dbReference type="SAM" id="Phobius"/>
    </source>
</evidence>